<evidence type="ECO:0000259" key="11">
    <source>
        <dbReference type="PROSITE" id="PS50929"/>
    </source>
</evidence>
<gene>
    <name evidence="12" type="ORF">SAMN05443662_1686</name>
</gene>
<evidence type="ECO:0000256" key="2">
    <source>
        <dbReference type="ARBA" id="ARBA00022448"/>
    </source>
</evidence>
<keyword evidence="8 9" id="KW-0472">Membrane</keyword>
<keyword evidence="3" id="KW-1003">Cell membrane</keyword>
<keyword evidence="2" id="KW-0813">Transport</keyword>
<keyword evidence="4 9" id="KW-0812">Transmembrane</keyword>
<dbReference type="PROSITE" id="PS50893">
    <property type="entry name" value="ABC_TRANSPORTER_2"/>
    <property type="match status" value="1"/>
</dbReference>
<dbReference type="InterPro" id="IPR036640">
    <property type="entry name" value="ABC1_TM_sf"/>
</dbReference>
<evidence type="ECO:0000256" key="6">
    <source>
        <dbReference type="ARBA" id="ARBA00022840"/>
    </source>
</evidence>
<dbReference type="Gene3D" id="1.20.1560.10">
    <property type="entry name" value="ABC transporter type 1, transmembrane domain"/>
    <property type="match status" value="1"/>
</dbReference>
<dbReference type="RefSeq" id="WP_074201960.1">
    <property type="nucleotide sequence ID" value="NZ_FSRE01000005.1"/>
</dbReference>
<evidence type="ECO:0000256" key="9">
    <source>
        <dbReference type="SAM" id="Phobius"/>
    </source>
</evidence>
<dbReference type="GO" id="GO:0030253">
    <property type="term" value="P:protein secretion by the type I secretion system"/>
    <property type="evidence" value="ECO:0007669"/>
    <property type="project" value="InterPro"/>
</dbReference>
<dbReference type="GO" id="GO:0005886">
    <property type="term" value="C:plasma membrane"/>
    <property type="evidence" value="ECO:0007669"/>
    <property type="project" value="UniProtKB-SubCell"/>
</dbReference>
<comment type="subcellular location">
    <subcellularLocation>
        <location evidence="1">Cell membrane</location>
        <topology evidence="1">Multi-pass membrane protein</topology>
    </subcellularLocation>
</comment>
<dbReference type="GO" id="GO:0140359">
    <property type="term" value="F:ABC-type transporter activity"/>
    <property type="evidence" value="ECO:0007669"/>
    <property type="project" value="InterPro"/>
</dbReference>
<evidence type="ECO:0000256" key="7">
    <source>
        <dbReference type="ARBA" id="ARBA00022989"/>
    </source>
</evidence>
<dbReference type="GO" id="GO:0005524">
    <property type="term" value="F:ATP binding"/>
    <property type="evidence" value="ECO:0007669"/>
    <property type="project" value="UniProtKB-KW"/>
</dbReference>
<dbReference type="PROSITE" id="PS00211">
    <property type="entry name" value="ABC_TRANSPORTER_1"/>
    <property type="match status" value="1"/>
</dbReference>
<dbReference type="CDD" id="cd03246">
    <property type="entry name" value="ABCC_Protease_Secretion"/>
    <property type="match status" value="1"/>
</dbReference>
<dbReference type="CDD" id="cd18586">
    <property type="entry name" value="ABC_6TM_PrtD_like"/>
    <property type="match status" value="1"/>
</dbReference>
<evidence type="ECO:0000313" key="13">
    <source>
        <dbReference type="Proteomes" id="UP000198461"/>
    </source>
</evidence>
<dbReference type="InterPro" id="IPR010128">
    <property type="entry name" value="ATPase_T1SS_PrtD-like"/>
</dbReference>
<dbReference type="InterPro" id="IPR003439">
    <property type="entry name" value="ABC_transporter-like_ATP-bd"/>
</dbReference>
<keyword evidence="7 9" id="KW-1133">Transmembrane helix</keyword>
<evidence type="ECO:0000256" key="3">
    <source>
        <dbReference type="ARBA" id="ARBA00022475"/>
    </source>
</evidence>
<dbReference type="PANTHER" id="PTHR24221">
    <property type="entry name" value="ATP-BINDING CASSETTE SUB-FAMILY B"/>
    <property type="match status" value="1"/>
</dbReference>
<dbReference type="SMART" id="SM00382">
    <property type="entry name" value="AAA"/>
    <property type="match status" value="1"/>
</dbReference>
<evidence type="ECO:0000313" key="12">
    <source>
        <dbReference type="EMBL" id="SIO19084.1"/>
    </source>
</evidence>
<name>A0A1N6HGU7_9GAMM</name>
<dbReference type="InterPro" id="IPR047957">
    <property type="entry name" value="ABC_AprD-like_6TM"/>
</dbReference>
<keyword evidence="6 12" id="KW-0067">ATP-binding</keyword>
<dbReference type="EMBL" id="FSRE01000005">
    <property type="protein sequence ID" value="SIO19084.1"/>
    <property type="molecule type" value="Genomic_DNA"/>
</dbReference>
<dbReference type="GO" id="GO:0034040">
    <property type="term" value="F:ATPase-coupled lipid transmembrane transporter activity"/>
    <property type="evidence" value="ECO:0007669"/>
    <property type="project" value="TreeGrafter"/>
</dbReference>
<keyword evidence="12" id="KW-0645">Protease</keyword>
<dbReference type="GO" id="GO:0008233">
    <property type="term" value="F:peptidase activity"/>
    <property type="evidence" value="ECO:0007669"/>
    <property type="project" value="UniProtKB-KW"/>
</dbReference>
<dbReference type="Pfam" id="PF00664">
    <property type="entry name" value="ABC_membrane"/>
    <property type="match status" value="1"/>
</dbReference>
<dbReference type="OrthoDB" id="9806127at2"/>
<evidence type="ECO:0000256" key="5">
    <source>
        <dbReference type="ARBA" id="ARBA00022741"/>
    </source>
</evidence>
<organism evidence="12 13">
    <name type="scientific">Sulfurivirga caldicuralii</name>
    <dbReference type="NCBI Taxonomy" id="364032"/>
    <lineage>
        <taxon>Bacteria</taxon>
        <taxon>Pseudomonadati</taxon>
        <taxon>Pseudomonadota</taxon>
        <taxon>Gammaproteobacteria</taxon>
        <taxon>Thiotrichales</taxon>
        <taxon>Piscirickettsiaceae</taxon>
        <taxon>Sulfurivirga</taxon>
    </lineage>
</organism>
<feature type="domain" description="ABC transporter" evidence="10">
    <location>
        <begin position="336"/>
        <end position="571"/>
    </location>
</feature>
<dbReference type="Gene3D" id="3.40.50.300">
    <property type="entry name" value="P-loop containing nucleotide triphosphate hydrolases"/>
    <property type="match status" value="1"/>
</dbReference>
<keyword evidence="12" id="KW-0378">Hydrolase</keyword>
<dbReference type="SUPFAM" id="SSF90123">
    <property type="entry name" value="ABC transporter transmembrane region"/>
    <property type="match status" value="1"/>
</dbReference>
<evidence type="ECO:0000256" key="4">
    <source>
        <dbReference type="ARBA" id="ARBA00022692"/>
    </source>
</evidence>
<feature type="transmembrane region" description="Helical" evidence="9">
    <location>
        <begin position="26"/>
        <end position="49"/>
    </location>
</feature>
<dbReference type="GO" id="GO:0030256">
    <property type="term" value="C:type I protein secretion system complex"/>
    <property type="evidence" value="ECO:0007669"/>
    <property type="project" value="InterPro"/>
</dbReference>
<evidence type="ECO:0000259" key="10">
    <source>
        <dbReference type="PROSITE" id="PS50893"/>
    </source>
</evidence>
<dbReference type="InterPro" id="IPR003593">
    <property type="entry name" value="AAA+_ATPase"/>
</dbReference>
<dbReference type="InterPro" id="IPR011527">
    <property type="entry name" value="ABC1_TM_dom"/>
</dbReference>
<dbReference type="FunFam" id="1.20.1560.10:FF:000109">
    <property type="entry name" value="Alkaline protease secretion ATP-binding protein aprD"/>
    <property type="match status" value="1"/>
</dbReference>
<protein>
    <submittedName>
        <fullName evidence="12">ATP-binding cassette, subfamily C, exporter for protease/lipase</fullName>
    </submittedName>
</protein>
<keyword evidence="13" id="KW-1185">Reference proteome</keyword>
<keyword evidence="5" id="KW-0547">Nucleotide-binding</keyword>
<feature type="domain" description="ABC transmembrane type-1" evidence="11">
    <location>
        <begin position="28"/>
        <end position="305"/>
    </location>
</feature>
<dbReference type="Proteomes" id="UP000198461">
    <property type="component" value="Unassembled WGS sequence"/>
</dbReference>
<dbReference type="InterPro" id="IPR027417">
    <property type="entry name" value="P-loop_NTPase"/>
</dbReference>
<evidence type="ECO:0000256" key="1">
    <source>
        <dbReference type="ARBA" id="ARBA00004651"/>
    </source>
</evidence>
<dbReference type="NCBIfam" id="TIGR01842">
    <property type="entry name" value="type_I_sec_PrtD"/>
    <property type="match status" value="1"/>
</dbReference>
<evidence type="ECO:0000256" key="8">
    <source>
        <dbReference type="ARBA" id="ARBA00023136"/>
    </source>
</evidence>
<dbReference type="GO" id="GO:0006508">
    <property type="term" value="P:proteolysis"/>
    <property type="evidence" value="ECO:0007669"/>
    <property type="project" value="UniProtKB-KW"/>
</dbReference>
<dbReference type="InterPro" id="IPR017871">
    <property type="entry name" value="ABC_transporter-like_CS"/>
</dbReference>
<reference evidence="12 13" key="1">
    <citation type="submission" date="2016-11" db="EMBL/GenBank/DDBJ databases">
        <authorList>
            <person name="Jaros S."/>
            <person name="Januszkiewicz K."/>
            <person name="Wedrychowicz H."/>
        </authorList>
    </citation>
    <scope>NUCLEOTIDE SEQUENCE [LARGE SCALE GENOMIC DNA]</scope>
    <source>
        <strain evidence="12 13">DSM 17737</strain>
    </source>
</reference>
<feature type="transmembrane region" description="Helical" evidence="9">
    <location>
        <begin position="61"/>
        <end position="81"/>
    </location>
</feature>
<proteinExistence type="predicted"/>
<dbReference type="FunFam" id="3.40.50.300:FF:001444">
    <property type="entry name" value="ABC transporter ATP-binding protein"/>
    <property type="match status" value="1"/>
</dbReference>
<accession>A0A1N6HGU7</accession>
<dbReference type="GO" id="GO:0016887">
    <property type="term" value="F:ATP hydrolysis activity"/>
    <property type="evidence" value="ECO:0007669"/>
    <property type="project" value="InterPro"/>
</dbReference>
<dbReference type="STRING" id="364032.SAMN05443662_1686"/>
<dbReference type="Pfam" id="PF00005">
    <property type="entry name" value="ABC_tran"/>
    <property type="match status" value="1"/>
</dbReference>
<dbReference type="SUPFAM" id="SSF52540">
    <property type="entry name" value="P-loop containing nucleoside triphosphate hydrolases"/>
    <property type="match status" value="1"/>
</dbReference>
<dbReference type="PANTHER" id="PTHR24221:SF248">
    <property type="entry name" value="ABC TRANSPORTER TRANSMEMBRANE REGION"/>
    <property type="match status" value="1"/>
</dbReference>
<sequence length="574" mass="62707">MTQPNPANPNDARSELAEILLSMKRYFWGVGIFSFFINLLMLTGPLYMLQVYDRVLASRNDMTLIALTILVVGLFLLMALLEFVRSRVLVRVGAAIEAKLNSRVFDAAFEATLRRGGANARQALSDLTQLRQFMTGNGPFAFFDAPWFPIYIAVIFVLHPWLGWFSIAAALILVALTIWNEVSTKKPLAEANRLANQATNFAHNNLSNAEVIEAMGMLDALRARWKHLHAKHLVEQARASDKAGFITSLTKFVRLTSQSLILGLGAYLAIRNQITPGEMIVGSILMGRALAPLDQLIANWKGFTQARLAYHRLKKLLAQFPKKPEQMPLPAPKGLVKVENVVAVPPGGQVPILRGVNCGFAPGTITAIIGPSGSGKSTLARLLVGVWPSHGGKVRIDGADVAQWDKSELGPYLGYLPQDIELFDGTIAENIARFGEIDPGKVVEAAQLAGVHEMILHFPKGYDTPIGPGGAALSGGQRQRIALARAIYGDARIIVLDEPNSNLDDAGERALLTALQHLKEQNRTVVVITHRTNILKVVDNILVIRDGVSQAFGPREQVLQALQQQQQQTSQKSA</sequence>
<feature type="transmembrane region" description="Helical" evidence="9">
    <location>
        <begin position="150"/>
        <end position="179"/>
    </location>
</feature>
<dbReference type="AlphaFoldDB" id="A0A1N6HGU7"/>
<dbReference type="PROSITE" id="PS50929">
    <property type="entry name" value="ABC_TM1F"/>
    <property type="match status" value="1"/>
</dbReference>
<dbReference type="InterPro" id="IPR039421">
    <property type="entry name" value="Type_1_exporter"/>
</dbReference>